<evidence type="ECO:0000313" key="6">
    <source>
        <dbReference type="Proteomes" id="UP001596380"/>
    </source>
</evidence>
<feature type="region of interest" description="Disordered" evidence="1">
    <location>
        <begin position="1"/>
        <end position="58"/>
    </location>
</feature>
<dbReference type="InterPro" id="IPR026004">
    <property type="entry name" value="Septum_form"/>
</dbReference>
<dbReference type="Pfam" id="PF13828">
    <property type="entry name" value="DUF4190"/>
    <property type="match status" value="1"/>
</dbReference>
<dbReference type="EMBL" id="JBHSXS010000007">
    <property type="protein sequence ID" value="MFC6881164.1"/>
    <property type="molecule type" value="Genomic_DNA"/>
</dbReference>
<reference evidence="6" key="1">
    <citation type="journal article" date="2019" name="Int. J. Syst. Evol. Microbiol.">
        <title>The Global Catalogue of Microorganisms (GCM) 10K type strain sequencing project: providing services to taxonomists for standard genome sequencing and annotation.</title>
        <authorList>
            <consortium name="The Broad Institute Genomics Platform"/>
            <consortium name="The Broad Institute Genome Sequencing Center for Infectious Disease"/>
            <person name="Wu L."/>
            <person name="Ma J."/>
        </authorList>
    </citation>
    <scope>NUCLEOTIDE SEQUENCE [LARGE SCALE GENOMIC DNA]</scope>
    <source>
        <strain evidence="6">JCM 3369</strain>
    </source>
</reference>
<evidence type="ECO:0000313" key="5">
    <source>
        <dbReference type="EMBL" id="MFC6881164.1"/>
    </source>
</evidence>
<dbReference type="Proteomes" id="UP001596380">
    <property type="component" value="Unassembled WGS sequence"/>
</dbReference>
<feature type="transmembrane region" description="Helical" evidence="2">
    <location>
        <begin position="67"/>
        <end position="92"/>
    </location>
</feature>
<gene>
    <name evidence="5" type="ORF">ACFQKB_15455</name>
</gene>
<sequence>MTVPPNADNAPEDPAPGPSSWTAPDPGPEAAPAPRPMAVPMPYAQGPQPPEAYAGRPAPVPPRTNRFAVVALVTGLIGWAVLGIGFGIAALVRIRRRGERGTALAVSGIVLSTAWLVVFAVAGVLVAVGSSLTVDRDEAGRVTRSGRALVASLKVGDCFDGFGENKTGVLVTVRPCGEPHHGEVMARVRLADGPYPGDGAVRANARDACEARVAKAAAKSRYVDELSLYAGSPNARLWKDGDREVTCVLRYSGDEPLTSRVADTADPGVRAWAEVRAGDCVKDWNTDAGSVVRTSSCDEPHKHQVIGVHDLKPGRWPGSRAVDAETSRGCERRRAKAFGSRPSPVPVEMLIVPPTKRGWDLGVHRAICLVKARDGRLSRSVLPR</sequence>
<keyword evidence="6" id="KW-1185">Reference proteome</keyword>
<feature type="compositionally biased region" description="Pro residues" evidence="1">
    <location>
        <begin position="25"/>
        <end position="39"/>
    </location>
</feature>
<dbReference type="InterPro" id="IPR025241">
    <property type="entry name" value="DUF4190"/>
</dbReference>
<comment type="caution">
    <text evidence="5">The sequence shown here is derived from an EMBL/GenBank/DDBJ whole genome shotgun (WGS) entry which is preliminary data.</text>
</comment>
<feature type="domain" description="DUF4190" evidence="3">
    <location>
        <begin position="68"/>
        <end position="121"/>
    </location>
</feature>
<feature type="domain" description="Septum formation-related" evidence="4">
    <location>
        <begin position="166"/>
        <end position="368"/>
    </location>
</feature>
<evidence type="ECO:0000256" key="2">
    <source>
        <dbReference type="SAM" id="Phobius"/>
    </source>
</evidence>
<protein>
    <submittedName>
        <fullName evidence="5">Septum formation family protein</fullName>
    </submittedName>
</protein>
<keyword evidence="2" id="KW-1133">Transmembrane helix</keyword>
<accession>A0ABW2CHF1</accession>
<keyword evidence="2" id="KW-0472">Membrane</keyword>
<evidence type="ECO:0000256" key="1">
    <source>
        <dbReference type="SAM" id="MobiDB-lite"/>
    </source>
</evidence>
<evidence type="ECO:0000259" key="3">
    <source>
        <dbReference type="Pfam" id="PF13828"/>
    </source>
</evidence>
<keyword evidence="2" id="KW-0812">Transmembrane</keyword>
<proteinExistence type="predicted"/>
<organism evidence="5 6">
    <name type="scientific">Actinomadura yumaensis</name>
    <dbReference type="NCBI Taxonomy" id="111807"/>
    <lineage>
        <taxon>Bacteria</taxon>
        <taxon>Bacillati</taxon>
        <taxon>Actinomycetota</taxon>
        <taxon>Actinomycetes</taxon>
        <taxon>Streptosporangiales</taxon>
        <taxon>Thermomonosporaceae</taxon>
        <taxon>Actinomadura</taxon>
    </lineage>
</organism>
<dbReference type="RefSeq" id="WP_160819341.1">
    <property type="nucleotide sequence ID" value="NZ_JBHSXS010000007.1"/>
</dbReference>
<evidence type="ECO:0000259" key="4">
    <source>
        <dbReference type="Pfam" id="PF13845"/>
    </source>
</evidence>
<name>A0ABW2CHF1_9ACTN</name>
<dbReference type="Pfam" id="PF13845">
    <property type="entry name" value="Septum_form"/>
    <property type="match status" value="1"/>
</dbReference>
<feature type="transmembrane region" description="Helical" evidence="2">
    <location>
        <begin position="104"/>
        <end position="128"/>
    </location>
</feature>